<accession>A0A437D0F4</accession>
<reference evidence="12 13" key="1">
    <citation type="submission" date="2018-11" db="EMBL/GenBank/DDBJ databases">
        <authorList>
            <person name="Lopez-Roques C."/>
            <person name="Donnadieu C."/>
            <person name="Bouchez O."/>
            <person name="Klopp C."/>
            <person name="Cabau C."/>
            <person name="Zahm M."/>
        </authorList>
    </citation>
    <scope>NUCLEOTIDE SEQUENCE [LARGE SCALE GENOMIC DNA]</scope>
    <source>
        <strain evidence="12">RS831</strain>
        <tissue evidence="12">Whole body</tissue>
    </source>
</reference>
<evidence type="ECO:0000256" key="6">
    <source>
        <dbReference type="ARBA" id="ARBA00037352"/>
    </source>
</evidence>
<dbReference type="InterPro" id="IPR042185">
    <property type="entry name" value="Serpin_sf_2"/>
</dbReference>
<comment type="function">
    <text evidence="6">Major thyroid hormone transport protein in serum.</text>
</comment>
<keyword evidence="3" id="KW-0964">Secreted</keyword>
<evidence type="ECO:0000256" key="2">
    <source>
        <dbReference type="ARBA" id="ARBA00009500"/>
    </source>
</evidence>
<dbReference type="EMBL" id="CM012445">
    <property type="protein sequence ID" value="RVE68493.1"/>
    <property type="molecule type" value="Genomic_DNA"/>
</dbReference>
<evidence type="ECO:0000313" key="12">
    <source>
        <dbReference type="EMBL" id="RVE68493.1"/>
    </source>
</evidence>
<reference evidence="12 13" key="2">
    <citation type="submission" date="2019-01" db="EMBL/GenBank/DDBJ databases">
        <title>A chromosome length genome reference of the Java medaka (oryzias javanicus).</title>
        <authorList>
            <person name="Herpin A."/>
            <person name="Takehana Y."/>
            <person name="Naruse K."/>
            <person name="Ansai S."/>
            <person name="Kawaguchi M."/>
        </authorList>
    </citation>
    <scope>NUCLEOTIDE SEQUENCE [LARGE SCALE GENOMIC DNA]</scope>
    <source>
        <strain evidence="12">RS831</strain>
        <tissue evidence="12">Whole body</tissue>
    </source>
</reference>
<evidence type="ECO:0000256" key="10">
    <source>
        <dbReference type="RuleBase" id="RU000411"/>
    </source>
</evidence>
<dbReference type="FunFam" id="2.10.310.10:FF:000001">
    <property type="entry name" value="Serpin family A member 1"/>
    <property type="match status" value="1"/>
</dbReference>
<dbReference type="Pfam" id="PF00079">
    <property type="entry name" value="Serpin"/>
    <property type="match status" value="1"/>
</dbReference>
<evidence type="ECO:0000256" key="4">
    <source>
        <dbReference type="ARBA" id="ARBA00022729"/>
    </source>
</evidence>
<dbReference type="PANTHER" id="PTHR11461">
    <property type="entry name" value="SERINE PROTEASE INHIBITOR, SERPIN"/>
    <property type="match status" value="1"/>
</dbReference>
<protein>
    <recommendedName>
        <fullName evidence="7">Thyroxine-binding globulin</fullName>
    </recommendedName>
    <alternativeName>
        <fullName evidence="9">Serpin A7</fullName>
    </alternativeName>
    <alternativeName>
        <fullName evidence="8">T4-binding globulin</fullName>
    </alternativeName>
</protein>
<keyword evidence="13" id="KW-1185">Reference proteome</keyword>
<dbReference type="Gene3D" id="2.30.39.10">
    <property type="entry name" value="Alpha-1-antitrypsin, domain 1"/>
    <property type="match status" value="1"/>
</dbReference>
<sequence length="448" mass="49673">MVNQKPKLLGHSKYSLRRLFSLCLSVCGELKTHCKLQAVKMAHAAVLLWMLAVVCVGKGQQDTEGVQDTTVDSSDDDNVSLVTSANQDFAFSLYKKLAALPDSQDKNVFFSPSSVSLALAALGVGARGNSHRQLFSTLGFNSSQLTQAAVDQAFRRLLTKGPSDEEVSEGTAVFVDDDFRPKPEFLDVLKQSYSAEGFSVDFSNTTDSVNTINKYVSDKTKGKIDMLVDGLDPNTVMYLLSFIYYKGKWETPFDPMLTKEDMFNVDENKKVPVQMMNMEKYLDVYHDQAINTTVLQLKFNSTYSMLLMLPGDMGTLERAISPAHVSKWMKWKKSRKYDVYVPKFSIKTSYKLNDVLAEMGITDVFGDGANLSGIAEDTRLAVSEVVHQASLDVDEKGATAAGATGIGFIPLSFQYIPVIKFNRPFMVVITDNQAQNMLFMGKIINPTI</sequence>
<name>A0A437D0F4_ORYJA</name>
<feature type="domain" description="Serpin" evidence="11">
    <location>
        <begin position="91"/>
        <end position="446"/>
    </location>
</feature>
<keyword evidence="4" id="KW-0732">Signal</keyword>
<proteinExistence type="inferred from homology"/>
<dbReference type="OrthoDB" id="671595at2759"/>
<dbReference type="SMART" id="SM00093">
    <property type="entry name" value="SERPIN"/>
    <property type="match status" value="1"/>
</dbReference>
<dbReference type="AlphaFoldDB" id="A0A437D0F4"/>
<dbReference type="PROSITE" id="PS00284">
    <property type="entry name" value="SERPIN"/>
    <property type="match status" value="1"/>
</dbReference>
<comment type="similarity">
    <text evidence="2 10">Belongs to the serpin family.</text>
</comment>
<comment type="subcellular location">
    <subcellularLocation>
        <location evidence="1">Secreted</location>
    </subcellularLocation>
</comment>
<evidence type="ECO:0000256" key="3">
    <source>
        <dbReference type="ARBA" id="ARBA00022525"/>
    </source>
</evidence>
<dbReference type="Gene3D" id="2.10.310.10">
    <property type="entry name" value="Serpins superfamily"/>
    <property type="match status" value="1"/>
</dbReference>
<organism evidence="12 13">
    <name type="scientific">Oryzias javanicus</name>
    <name type="common">Javanese ricefish</name>
    <name type="synonym">Aplocheilus javanicus</name>
    <dbReference type="NCBI Taxonomy" id="123683"/>
    <lineage>
        <taxon>Eukaryota</taxon>
        <taxon>Metazoa</taxon>
        <taxon>Chordata</taxon>
        <taxon>Craniata</taxon>
        <taxon>Vertebrata</taxon>
        <taxon>Euteleostomi</taxon>
        <taxon>Actinopterygii</taxon>
        <taxon>Neopterygii</taxon>
        <taxon>Teleostei</taxon>
        <taxon>Neoteleostei</taxon>
        <taxon>Acanthomorphata</taxon>
        <taxon>Ovalentaria</taxon>
        <taxon>Atherinomorphae</taxon>
        <taxon>Beloniformes</taxon>
        <taxon>Adrianichthyidae</taxon>
        <taxon>Oryziinae</taxon>
        <taxon>Oryzias</taxon>
    </lineage>
</organism>
<dbReference type="PANTHER" id="PTHR11461:SF375">
    <property type="entry name" value="THYROXINE-BINDING GLOBULIN"/>
    <property type="match status" value="1"/>
</dbReference>
<dbReference type="InterPro" id="IPR023796">
    <property type="entry name" value="Serpin_dom"/>
</dbReference>
<dbReference type="Proteomes" id="UP000283210">
    <property type="component" value="Chromosome 9"/>
</dbReference>
<evidence type="ECO:0000256" key="5">
    <source>
        <dbReference type="ARBA" id="ARBA00023180"/>
    </source>
</evidence>
<dbReference type="InterPro" id="IPR000215">
    <property type="entry name" value="Serpin_fam"/>
</dbReference>
<gene>
    <name evidence="12" type="ORF">OJAV_G00091970</name>
</gene>
<evidence type="ECO:0000259" key="11">
    <source>
        <dbReference type="SMART" id="SM00093"/>
    </source>
</evidence>
<dbReference type="GO" id="GO:0005615">
    <property type="term" value="C:extracellular space"/>
    <property type="evidence" value="ECO:0007669"/>
    <property type="project" value="InterPro"/>
</dbReference>
<dbReference type="SUPFAM" id="SSF56574">
    <property type="entry name" value="Serpins"/>
    <property type="match status" value="1"/>
</dbReference>
<dbReference type="InterPro" id="IPR023795">
    <property type="entry name" value="Serpin_CS"/>
</dbReference>
<evidence type="ECO:0000256" key="8">
    <source>
        <dbReference type="ARBA" id="ARBA00042967"/>
    </source>
</evidence>
<evidence type="ECO:0000313" key="13">
    <source>
        <dbReference type="Proteomes" id="UP000283210"/>
    </source>
</evidence>
<dbReference type="Gene3D" id="3.30.497.10">
    <property type="entry name" value="Antithrombin, subunit I, domain 2"/>
    <property type="match status" value="1"/>
</dbReference>
<dbReference type="InterPro" id="IPR042178">
    <property type="entry name" value="Serpin_sf_1"/>
</dbReference>
<dbReference type="InterPro" id="IPR036186">
    <property type="entry name" value="Serpin_sf"/>
</dbReference>
<dbReference type="FunFam" id="3.30.497.10:FF:000001">
    <property type="entry name" value="Serine protease inhibitor"/>
    <property type="match status" value="1"/>
</dbReference>
<evidence type="ECO:0000256" key="7">
    <source>
        <dbReference type="ARBA" id="ARBA00039512"/>
    </source>
</evidence>
<keyword evidence="5" id="KW-0325">Glycoprotein</keyword>
<evidence type="ECO:0000256" key="9">
    <source>
        <dbReference type="ARBA" id="ARBA00043177"/>
    </source>
</evidence>
<evidence type="ECO:0000256" key="1">
    <source>
        <dbReference type="ARBA" id="ARBA00004613"/>
    </source>
</evidence>
<dbReference type="GO" id="GO:0004867">
    <property type="term" value="F:serine-type endopeptidase inhibitor activity"/>
    <property type="evidence" value="ECO:0007669"/>
    <property type="project" value="InterPro"/>
</dbReference>